<dbReference type="InterPro" id="IPR005135">
    <property type="entry name" value="Endo/exonuclease/phosphatase"/>
</dbReference>
<keyword evidence="4" id="KW-1185">Reference proteome</keyword>
<feature type="region of interest" description="Disordered" evidence="1">
    <location>
        <begin position="80"/>
        <end position="99"/>
    </location>
</feature>
<dbReference type="Gene3D" id="3.60.10.10">
    <property type="entry name" value="Endonuclease/exonuclease/phosphatase"/>
    <property type="match status" value="1"/>
</dbReference>
<evidence type="ECO:0000259" key="2">
    <source>
        <dbReference type="Pfam" id="PF03372"/>
    </source>
</evidence>
<keyword evidence="3" id="KW-0255">Endonuclease</keyword>
<name>A0ABY4INX1_9MICO</name>
<feature type="domain" description="Endonuclease/exonuclease/phosphatase" evidence="2">
    <location>
        <begin position="19"/>
        <end position="264"/>
    </location>
</feature>
<evidence type="ECO:0000256" key="1">
    <source>
        <dbReference type="SAM" id="MobiDB-lite"/>
    </source>
</evidence>
<protein>
    <submittedName>
        <fullName evidence="3">Endonuclease/exonuclease/phosphatase family protein</fullName>
    </submittedName>
</protein>
<gene>
    <name evidence="3" type="ORF">KV396_03550</name>
</gene>
<evidence type="ECO:0000313" key="4">
    <source>
        <dbReference type="Proteomes" id="UP000831963"/>
    </source>
</evidence>
<dbReference type="EMBL" id="CP078077">
    <property type="protein sequence ID" value="UPL13596.1"/>
    <property type="molecule type" value="Genomic_DNA"/>
</dbReference>
<organism evidence="3 4">
    <name type="scientific">Microbacterium galbinum</name>
    <dbReference type="NCBI Taxonomy" id="2851646"/>
    <lineage>
        <taxon>Bacteria</taxon>
        <taxon>Bacillati</taxon>
        <taxon>Actinomycetota</taxon>
        <taxon>Actinomycetes</taxon>
        <taxon>Micrococcales</taxon>
        <taxon>Microbacteriaceae</taxon>
        <taxon>Microbacterium</taxon>
    </lineage>
</organism>
<dbReference type="Proteomes" id="UP000831963">
    <property type="component" value="Chromosome"/>
</dbReference>
<dbReference type="GO" id="GO:0004519">
    <property type="term" value="F:endonuclease activity"/>
    <property type="evidence" value="ECO:0007669"/>
    <property type="project" value="UniProtKB-KW"/>
</dbReference>
<dbReference type="InterPro" id="IPR036691">
    <property type="entry name" value="Endo/exonu/phosph_ase_sf"/>
</dbReference>
<sequence>MNADATLIGPTAPPELHVMTLNVRRAMEGPLIARADRWSTRAPAVHALLTSERPTLLGVQEALPRVMPSIRRALGDGYRSLGRGRGRGGTGEGTPLLYDGTRLQLVDGGQRALSDRPDVPGSTGWGNAIPRIAVWAEFVDRSTGARLLAVNTHLDPFSRRSRRRSAADIAAFVRERGIPAVVTGDLNADVRSASVRALFDGERLTDARAVADVHLSPHWGTYTHYRRPRVGDRRIDAIAVTPGVQVRAVGANARTFDGVHPSDHLAVQAVIRVGAVDASSARRTTR</sequence>
<reference evidence="3 4" key="1">
    <citation type="submission" date="2021-06" db="EMBL/GenBank/DDBJ databases">
        <title>Genome-based taxonomic framework of Microbacterium strains isolated from marine environment, the description of four new species and reclassification of four preexisting species.</title>
        <authorList>
            <person name="Lee S.D."/>
            <person name="Kim S.-M."/>
            <person name="Byeon Y.-S."/>
            <person name="Yang H.L."/>
            <person name="Kim I.S."/>
        </authorList>
    </citation>
    <scope>NUCLEOTIDE SEQUENCE [LARGE SCALE GENOMIC DNA]</scope>
    <source>
        <strain evidence="3 4">SSW1-36</strain>
    </source>
</reference>
<accession>A0ABY4INX1</accession>
<keyword evidence="3" id="KW-0540">Nuclease</keyword>
<dbReference type="Pfam" id="PF03372">
    <property type="entry name" value="Exo_endo_phos"/>
    <property type="match status" value="1"/>
</dbReference>
<keyword evidence="3" id="KW-0378">Hydrolase</keyword>
<evidence type="ECO:0000313" key="3">
    <source>
        <dbReference type="EMBL" id="UPL13596.1"/>
    </source>
</evidence>
<dbReference type="SUPFAM" id="SSF56219">
    <property type="entry name" value="DNase I-like"/>
    <property type="match status" value="1"/>
</dbReference>
<dbReference type="RefSeq" id="WP_247956839.1">
    <property type="nucleotide sequence ID" value="NZ_CP078077.1"/>
</dbReference>
<proteinExistence type="predicted"/>